<gene>
    <name evidence="1" type="ordered locus">y1073</name>
</gene>
<dbReference type="AlphaFoldDB" id="Q8CLL4"/>
<evidence type="ECO:0000313" key="1">
    <source>
        <dbReference type="EMBL" id="AAM84655.1"/>
    </source>
</evidence>
<organism evidence="1 2">
    <name type="scientific">Yersinia pestis</name>
    <dbReference type="NCBI Taxonomy" id="632"/>
    <lineage>
        <taxon>Bacteria</taxon>
        <taxon>Pseudomonadati</taxon>
        <taxon>Pseudomonadota</taxon>
        <taxon>Gammaproteobacteria</taxon>
        <taxon>Enterobacterales</taxon>
        <taxon>Yersiniaceae</taxon>
        <taxon>Yersinia</taxon>
    </lineage>
</organism>
<dbReference type="HOGENOM" id="CLU_3399220_0_0_6"/>
<protein>
    <submittedName>
        <fullName evidence="1">Uncharacterized protein</fullName>
    </submittedName>
</protein>
<dbReference type="KEGG" id="ypk:y1073"/>
<dbReference type="EMBL" id="AE009952">
    <property type="protein sequence ID" value="AAM84655.1"/>
    <property type="molecule type" value="Genomic_DNA"/>
</dbReference>
<proteinExistence type="predicted"/>
<accession>Q8CLL4</accession>
<reference evidence="1 2" key="1">
    <citation type="journal article" date="2002" name="J. Bacteriol.">
        <title>Genome sequence of Yersinia pestis KIM.</title>
        <authorList>
            <person name="Deng W."/>
            <person name="Burland V."/>
            <person name="Plunkett G.III."/>
            <person name="Boutin A."/>
            <person name="Mayhew G.F."/>
            <person name="Liss P."/>
            <person name="Perna N.T."/>
            <person name="Rose D.J."/>
            <person name="Mau B."/>
            <person name="Zhou S."/>
            <person name="Schwartz D.C."/>
            <person name="Fetherston J.D."/>
            <person name="Lindler L.E."/>
            <person name="Brubaker R.R."/>
            <person name="Plana G.V."/>
            <person name="Straley S.C."/>
            <person name="McDonough K.A."/>
            <person name="Nilles M.L."/>
            <person name="Matson J.S."/>
            <person name="Blattner F.R."/>
            <person name="Perry R.D."/>
        </authorList>
    </citation>
    <scope>NUCLEOTIDE SEQUENCE [LARGE SCALE GENOMIC DNA]</scope>
    <source>
        <strain evidence="2">KIM10+ / Biovar Mediaevalis</strain>
    </source>
</reference>
<sequence length="31" mass="3446">MDNNIISPPENNDTKTNGTLFLLVIIVAQME</sequence>
<name>Q8CLL4_YERPE</name>
<evidence type="ECO:0000313" key="2">
    <source>
        <dbReference type="Proteomes" id="UP000002490"/>
    </source>
</evidence>
<dbReference type="Proteomes" id="UP000002490">
    <property type="component" value="Chromosome"/>
</dbReference>